<dbReference type="EMBL" id="LAZR01023267">
    <property type="protein sequence ID" value="KKL79096.1"/>
    <property type="molecule type" value="Genomic_DNA"/>
</dbReference>
<dbReference type="AlphaFoldDB" id="A0A0F9FKS8"/>
<proteinExistence type="predicted"/>
<name>A0A0F9FKS8_9ZZZZ</name>
<sequence>MKLPKCLIVEWMPSLNKYKIHTSFEFAGQKFYPGELIGIEFLEELKRRME</sequence>
<accession>A0A0F9FKS8</accession>
<reference evidence="1" key="1">
    <citation type="journal article" date="2015" name="Nature">
        <title>Complex archaea that bridge the gap between prokaryotes and eukaryotes.</title>
        <authorList>
            <person name="Spang A."/>
            <person name="Saw J.H."/>
            <person name="Jorgensen S.L."/>
            <person name="Zaremba-Niedzwiedzka K."/>
            <person name="Martijn J."/>
            <person name="Lind A.E."/>
            <person name="van Eijk R."/>
            <person name="Schleper C."/>
            <person name="Guy L."/>
            <person name="Ettema T.J."/>
        </authorList>
    </citation>
    <scope>NUCLEOTIDE SEQUENCE</scope>
</reference>
<organism evidence="1">
    <name type="scientific">marine sediment metagenome</name>
    <dbReference type="NCBI Taxonomy" id="412755"/>
    <lineage>
        <taxon>unclassified sequences</taxon>
        <taxon>metagenomes</taxon>
        <taxon>ecological metagenomes</taxon>
    </lineage>
</organism>
<protein>
    <submittedName>
        <fullName evidence="1">Uncharacterized protein</fullName>
    </submittedName>
</protein>
<gene>
    <name evidence="1" type="ORF">LCGC14_2018230</name>
</gene>
<comment type="caution">
    <text evidence="1">The sequence shown here is derived from an EMBL/GenBank/DDBJ whole genome shotgun (WGS) entry which is preliminary data.</text>
</comment>
<evidence type="ECO:0000313" key="1">
    <source>
        <dbReference type="EMBL" id="KKL79096.1"/>
    </source>
</evidence>